<proteinExistence type="predicted"/>
<dbReference type="Proteomes" id="UP000185766">
    <property type="component" value="Unassembled WGS sequence"/>
</dbReference>
<dbReference type="AlphaFoldDB" id="A0A1H7K8J5"/>
<dbReference type="EMBL" id="FOAS01000005">
    <property type="protein sequence ID" value="SEK83072.1"/>
    <property type="molecule type" value="Genomic_DNA"/>
</dbReference>
<dbReference type="STRING" id="1429083.GCA_001885685_01234"/>
<gene>
    <name evidence="1" type="ORF">SAMN05216214_105191</name>
</gene>
<keyword evidence="2" id="KW-1185">Reference proteome</keyword>
<organism evidence="1 2">
    <name type="scientific">Atopomonas hussainii</name>
    <dbReference type="NCBI Taxonomy" id="1429083"/>
    <lineage>
        <taxon>Bacteria</taxon>
        <taxon>Pseudomonadati</taxon>
        <taxon>Pseudomonadota</taxon>
        <taxon>Gammaproteobacteria</taxon>
        <taxon>Pseudomonadales</taxon>
        <taxon>Pseudomonadaceae</taxon>
        <taxon>Atopomonas</taxon>
    </lineage>
</organism>
<evidence type="ECO:0000313" key="2">
    <source>
        <dbReference type="Proteomes" id="UP000185766"/>
    </source>
</evidence>
<protein>
    <recommendedName>
        <fullName evidence="3">Elongation factor P hydroxylase</fullName>
    </recommendedName>
</protein>
<sequence length="194" mass="21893">MQAPHCTQAAPAGVVLDGHQLADLHAIFAECFAARYNTVLVRGADEPVYLPATASQAQHHIVYAHGFYASALHEIAHWCIAGPQRREQEDYGYWYCPDGRNAEQQAAFEQVEVKPQALEWLFSRAAGLGFRVSVDNLSGEACDPMPFRRAVHAQVQRYWQQGFPQRAGLFIEALLNFYQTRALFEPQAFRIEDL</sequence>
<evidence type="ECO:0000313" key="1">
    <source>
        <dbReference type="EMBL" id="SEK83072.1"/>
    </source>
</evidence>
<dbReference type="Pfam" id="PF04315">
    <property type="entry name" value="EpmC"/>
    <property type="match status" value="1"/>
</dbReference>
<accession>A0A1H7K8J5</accession>
<reference evidence="1 2" key="1">
    <citation type="submission" date="2016-10" db="EMBL/GenBank/DDBJ databases">
        <authorList>
            <person name="de Groot N.N."/>
        </authorList>
    </citation>
    <scope>NUCLEOTIDE SEQUENCE [LARGE SCALE GENOMIC DNA]</scope>
    <source>
        <strain evidence="1 2">JCM 19513</strain>
    </source>
</reference>
<evidence type="ECO:0008006" key="3">
    <source>
        <dbReference type="Google" id="ProtNLM"/>
    </source>
</evidence>
<dbReference type="InterPro" id="IPR007411">
    <property type="entry name" value="EpmC"/>
</dbReference>
<name>A0A1H7K8J5_9GAMM</name>